<dbReference type="EMBL" id="FRFD01000009">
    <property type="protein sequence ID" value="SHO51369.1"/>
    <property type="molecule type" value="Genomic_DNA"/>
</dbReference>
<feature type="transmembrane region" description="Helical" evidence="7">
    <location>
        <begin position="92"/>
        <end position="112"/>
    </location>
</feature>
<keyword evidence="4" id="KW-0249">Electron transport</keyword>
<dbReference type="GO" id="GO:0046872">
    <property type="term" value="F:metal ion binding"/>
    <property type="evidence" value="ECO:0007669"/>
    <property type="project" value="UniProtKB-KW"/>
</dbReference>
<keyword evidence="2" id="KW-0004">4Fe-4S</keyword>
<keyword evidence="5" id="KW-0408">Iron</keyword>
<evidence type="ECO:0000256" key="1">
    <source>
        <dbReference type="ARBA" id="ARBA00022448"/>
    </source>
</evidence>
<keyword evidence="3" id="KW-0479">Metal-binding</keyword>
<name>A0A1M7YFM7_9FIRM</name>
<reference evidence="9 10" key="1">
    <citation type="submission" date="2016-12" db="EMBL/GenBank/DDBJ databases">
        <authorList>
            <person name="Song W.-J."/>
            <person name="Kurnit D.M."/>
        </authorList>
    </citation>
    <scope>NUCLEOTIDE SEQUENCE [LARGE SCALE GENOMIC DNA]</scope>
    <source>
        <strain evidence="9 10">DSM 12503</strain>
    </source>
</reference>
<dbReference type="InterPro" id="IPR051684">
    <property type="entry name" value="Electron_Trans/Redox"/>
</dbReference>
<evidence type="ECO:0000313" key="10">
    <source>
        <dbReference type="Proteomes" id="UP000184612"/>
    </source>
</evidence>
<evidence type="ECO:0000313" key="9">
    <source>
        <dbReference type="EMBL" id="SHO51369.1"/>
    </source>
</evidence>
<keyword evidence="6" id="KW-0411">Iron-sulfur</keyword>
<keyword evidence="7" id="KW-0812">Transmembrane</keyword>
<dbReference type="PANTHER" id="PTHR30176:SF3">
    <property type="entry name" value="FERREDOXIN-TYPE PROTEIN NAPH"/>
    <property type="match status" value="1"/>
</dbReference>
<organism evidence="9 10">
    <name type="scientific">Anaerocolumna xylanovorans DSM 12503</name>
    <dbReference type="NCBI Taxonomy" id="1121345"/>
    <lineage>
        <taxon>Bacteria</taxon>
        <taxon>Bacillati</taxon>
        <taxon>Bacillota</taxon>
        <taxon>Clostridia</taxon>
        <taxon>Lachnospirales</taxon>
        <taxon>Lachnospiraceae</taxon>
        <taxon>Anaerocolumna</taxon>
    </lineage>
</organism>
<evidence type="ECO:0000256" key="5">
    <source>
        <dbReference type="ARBA" id="ARBA00023004"/>
    </source>
</evidence>
<evidence type="ECO:0000256" key="4">
    <source>
        <dbReference type="ARBA" id="ARBA00022982"/>
    </source>
</evidence>
<dbReference type="SUPFAM" id="SSF54862">
    <property type="entry name" value="4Fe-4S ferredoxins"/>
    <property type="match status" value="1"/>
</dbReference>
<evidence type="ECO:0000256" key="3">
    <source>
        <dbReference type="ARBA" id="ARBA00022723"/>
    </source>
</evidence>
<dbReference type="PROSITE" id="PS51379">
    <property type="entry name" value="4FE4S_FER_2"/>
    <property type="match status" value="1"/>
</dbReference>
<feature type="transmembrane region" description="Helical" evidence="7">
    <location>
        <begin position="36"/>
        <end position="56"/>
    </location>
</feature>
<evidence type="ECO:0000256" key="7">
    <source>
        <dbReference type="SAM" id="Phobius"/>
    </source>
</evidence>
<dbReference type="STRING" id="1121345.SAMN02745217_03147"/>
<evidence type="ECO:0000256" key="2">
    <source>
        <dbReference type="ARBA" id="ARBA00022485"/>
    </source>
</evidence>
<proteinExistence type="predicted"/>
<dbReference type="Gene3D" id="3.30.70.20">
    <property type="match status" value="1"/>
</dbReference>
<dbReference type="InterPro" id="IPR017900">
    <property type="entry name" value="4Fe4S_Fe_S_CS"/>
</dbReference>
<keyword evidence="1" id="KW-0813">Transport</keyword>
<dbReference type="GO" id="GO:0051539">
    <property type="term" value="F:4 iron, 4 sulfur cluster binding"/>
    <property type="evidence" value="ECO:0007669"/>
    <property type="project" value="UniProtKB-KW"/>
</dbReference>
<dbReference type="OrthoDB" id="9806398at2"/>
<dbReference type="PROSITE" id="PS00198">
    <property type="entry name" value="4FE4S_FER_1"/>
    <property type="match status" value="1"/>
</dbReference>
<protein>
    <submittedName>
        <fullName evidence="9">4Fe-4S binding domain-containing protein</fullName>
    </submittedName>
</protein>
<accession>A0A1M7YFM7</accession>
<dbReference type="Proteomes" id="UP000184612">
    <property type="component" value="Unassembled WGS sequence"/>
</dbReference>
<keyword evidence="7" id="KW-0472">Membrane</keyword>
<sequence>MKRQKTRKLLLLISFMLFPITLFYFSPVLIIQGSFLGIATGSFLIFAALFFFSLVFGRAFCGWICPAGGLQECCSLVVDKKITGKNTNRIKYIIWVPWLFTIILGFITAGGIKSVNFFYMTDHGISASGVTGYIVYLFIIALITVLALTLGKRGMCHSICWMAPFMIIGTKIKDRLGYPSLHLETDSKKCVQCGLCSKACPMSIDVVNMVQTNNMRHNECILCGGCADCCNKKAIRLTFAGKKKTN</sequence>
<feature type="domain" description="4Fe-4S ferredoxin-type" evidence="8">
    <location>
        <begin position="181"/>
        <end position="212"/>
    </location>
</feature>
<dbReference type="RefSeq" id="WP_073589801.1">
    <property type="nucleotide sequence ID" value="NZ_FRFD01000009.1"/>
</dbReference>
<dbReference type="GO" id="GO:0005886">
    <property type="term" value="C:plasma membrane"/>
    <property type="evidence" value="ECO:0007669"/>
    <property type="project" value="TreeGrafter"/>
</dbReference>
<keyword evidence="10" id="KW-1185">Reference proteome</keyword>
<gene>
    <name evidence="9" type="ORF">SAMN02745217_03147</name>
</gene>
<feature type="transmembrane region" description="Helical" evidence="7">
    <location>
        <begin position="132"/>
        <end position="151"/>
    </location>
</feature>
<evidence type="ECO:0000256" key="6">
    <source>
        <dbReference type="ARBA" id="ARBA00023014"/>
    </source>
</evidence>
<dbReference type="InterPro" id="IPR017896">
    <property type="entry name" value="4Fe4S_Fe-S-bd"/>
</dbReference>
<feature type="transmembrane region" description="Helical" evidence="7">
    <location>
        <begin position="9"/>
        <end position="30"/>
    </location>
</feature>
<dbReference type="Pfam" id="PF13187">
    <property type="entry name" value="Fer4_9"/>
    <property type="match status" value="1"/>
</dbReference>
<dbReference type="AlphaFoldDB" id="A0A1M7YFM7"/>
<evidence type="ECO:0000259" key="8">
    <source>
        <dbReference type="PROSITE" id="PS51379"/>
    </source>
</evidence>
<keyword evidence="7" id="KW-1133">Transmembrane helix</keyword>
<dbReference type="PANTHER" id="PTHR30176">
    <property type="entry name" value="FERREDOXIN-TYPE PROTEIN NAPH"/>
    <property type="match status" value="1"/>
</dbReference>
<dbReference type="Pfam" id="PF12801">
    <property type="entry name" value="Fer4_5"/>
    <property type="match status" value="2"/>
</dbReference>